<gene>
    <name evidence="3" type="ORF">ACFFGH_05605</name>
</gene>
<keyword evidence="4" id="KW-1185">Reference proteome</keyword>
<name>A0ABV6RK14_9GAMM</name>
<evidence type="ECO:0000313" key="4">
    <source>
        <dbReference type="Proteomes" id="UP001589896"/>
    </source>
</evidence>
<comment type="caution">
    <text evidence="3">The sequence shown here is derived from an EMBL/GenBank/DDBJ whole genome shotgun (WGS) entry which is preliminary data.</text>
</comment>
<reference evidence="3 4" key="1">
    <citation type="submission" date="2024-09" db="EMBL/GenBank/DDBJ databases">
        <authorList>
            <person name="Sun Q."/>
            <person name="Mori K."/>
        </authorList>
    </citation>
    <scope>NUCLEOTIDE SEQUENCE [LARGE SCALE GENOMIC DNA]</scope>
    <source>
        <strain evidence="3 4">KCTC 23076</strain>
    </source>
</reference>
<keyword evidence="2" id="KW-0732">Signal</keyword>
<dbReference type="Proteomes" id="UP001589896">
    <property type="component" value="Unassembled WGS sequence"/>
</dbReference>
<organism evidence="3 4">
    <name type="scientific">Lysobacter korlensis</name>
    <dbReference type="NCBI Taxonomy" id="553636"/>
    <lineage>
        <taxon>Bacteria</taxon>
        <taxon>Pseudomonadati</taxon>
        <taxon>Pseudomonadota</taxon>
        <taxon>Gammaproteobacteria</taxon>
        <taxon>Lysobacterales</taxon>
        <taxon>Lysobacteraceae</taxon>
        <taxon>Lysobacter</taxon>
    </lineage>
</organism>
<proteinExistence type="predicted"/>
<feature type="signal peptide" evidence="2">
    <location>
        <begin position="1"/>
        <end position="23"/>
    </location>
</feature>
<sequence length="119" mass="12405">MNASLARMTLLAALGACSFAAAAQSSVGVGVSVDTGTAQAEADTAINPPDKPATHPYCLRTTGSRIPARARTSRGVEAGKPVHHACLPLTGRVYTREDLQRTGQTDIADALRMLDPAIY</sequence>
<feature type="chain" id="PRO_5045651880" evidence="2">
    <location>
        <begin position="24"/>
        <end position="119"/>
    </location>
</feature>
<dbReference type="RefSeq" id="WP_386665650.1">
    <property type="nucleotide sequence ID" value="NZ_JBHLTG010000001.1"/>
</dbReference>
<evidence type="ECO:0000256" key="2">
    <source>
        <dbReference type="SAM" id="SignalP"/>
    </source>
</evidence>
<dbReference type="EMBL" id="JBHLTG010000001">
    <property type="protein sequence ID" value="MFC0677327.1"/>
    <property type="molecule type" value="Genomic_DNA"/>
</dbReference>
<protein>
    <submittedName>
        <fullName evidence="3">Uncharacterized protein</fullName>
    </submittedName>
</protein>
<evidence type="ECO:0000256" key="1">
    <source>
        <dbReference type="SAM" id="MobiDB-lite"/>
    </source>
</evidence>
<evidence type="ECO:0000313" key="3">
    <source>
        <dbReference type="EMBL" id="MFC0677327.1"/>
    </source>
</evidence>
<accession>A0ABV6RK14</accession>
<feature type="region of interest" description="Disordered" evidence="1">
    <location>
        <begin position="41"/>
        <end position="60"/>
    </location>
</feature>